<evidence type="ECO:0000256" key="3">
    <source>
        <dbReference type="ARBA" id="ARBA00024731"/>
    </source>
</evidence>
<dbReference type="CDD" id="cd03713">
    <property type="entry name" value="EFG_mtEFG_C"/>
    <property type="match status" value="1"/>
</dbReference>
<dbReference type="AlphaFoldDB" id="A0A1V6LXV4"/>
<dbReference type="Proteomes" id="UP000242219">
    <property type="component" value="Unassembled WGS sequence"/>
</dbReference>
<organism evidence="5 6">
    <name type="scientific">Candidatus Brocadia sapporoensis</name>
    <dbReference type="NCBI Taxonomy" id="392547"/>
    <lineage>
        <taxon>Bacteria</taxon>
        <taxon>Pseudomonadati</taxon>
        <taxon>Planctomycetota</taxon>
        <taxon>Candidatus Brocadiia</taxon>
        <taxon>Candidatus Brocadiales</taxon>
        <taxon>Candidatus Brocadiaceae</taxon>
        <taxon>Candidatus Brocadia</taxon>
    </lineage>
</organism>
<keyword evidence="6" id="KW-1185">Reference proteome</keyword>
<evidence type="ECO:0000256" key="1">
    <source>
        <dbReference type="ARBA" id="ARBA00022741"/>
    </source>
</evidence>
<evidence type="ECO:0000313" key="5">
    <source>
        <dbReference type="EMBL" id="OQD44961.1"/>
    </source>
</evidence>
<keyword evidence="2" id="KW-0342">GTP-binding</keyword>
<dbReference type="EMBL" id="MJUW02000112">
    <property type="protein sequence ID" value="OQD44961.1"/>
    <property type="molecule type" value="Genomic_DNA"/>
</dbReference>
<dbReference type="InterPro" id="IPR000640">
    <property type="entry name" value="EFG_V-like"/>
</dbReference>
<evidence type="ECO:0000259" key="4">
    <source>
        <dbReference type="SMART" id="SM00838"/>
    </source>
</evidence>
<dbReference type="Gene3D" id="3.30.70.240">
    <property type="match status" value="1"/>
</dbReference>
<protein>
    <recommendedName>
        <fullName evidence="4">Elongation factor EFG domain-containing protein</fullName>
    </recommendedName>
</protein>
<comment type="caution">
    <text evidence="5">The sequence shown here is derived from an EMBL/GenBank/DDBJ whole genome shotgun (WGS) entry which is preliminary data.</text>
</comment>
<dbReference type="SUPFAM" id="SSF54980">
    <property type="entry name" value="EF-G C-terminal domain-like"/>
    <property type="match status" value="1"/>
</dbReference>
<dbReference type="PANTHER" id="PTHR43261:SF7">
    <property type="entry name" value="ELONGATION FACTOR G-LIKE PROTEIN"/>
    <property type="match status" value="1"/>
</dbReference>
<sequence length="114" mass="12708">MRADLLFLSFAVPINAWIIVIIEVTVPTRFMGEITGNLSSHRGHIRGIDSLGDLQVVRATIPMASLANYETELKSMTGGQGTFTREFSHYDVVPAHLMQQIVAHAAHRNHARRE</sequence>
<evidence type="ECO:0000256" key="2">
    <source>
        <dbReference type="ARBA" id="ARBA00023134"/>
    </source>
</evidence>
<dbReference type="InterPro" id="IPR035647">
    <property type="entry name" value="EFG_III/V"/>
</dbReference>
<dbReference type="GO" id="GO:0005525">
    <property type="term" value="F:GTP binding"/>
    <property type="evidence" value="ECO:0007669"/>
    <property type="project" value="UniProtKB-KW"/>
</dbReference>
<evidence type="ECO:0000313" key="6">
    <source>
        <dbReference type="Proteomes" id="UP000242219"/>
    </source>
</evidence>
<gene>
    <name evidence="5" type="ORF">BIY37_11105</name>
</gene>
<dbReference type="PANTHER" id="PTHR43261">
    <property type="entry name" value="TRANSLATION ELONGATION FACTOR G-RELATED"/>
    <property type="match status" value="1"/>
</dbReference>
<feature type="domain" description="Elongation factor EFG" evidence="4">
    <location>
        <begin position="19"/>
        <end position="101"/>
    </location>
</feature>
<name>A0A1V6LXV4_9BACT</name>
<comment type="function">
    <text evidence="3">Catalyzes the GTP-dependent ribosomal translocation step during translation elongation. During this step, the ribosome changes from the pre-translocational (PRE) to the post-translocational (POST) state as the newly formed A-site-bound peptidyl-tRNA and P-site-bound deacylated tRNA move to the P and E sites, respectively. Catalyzes the coordinated movement of the two tRNA molecules, the mRNA and conformational changes in the ribosome.</text>
</comment>
<dbReference type="SMART" id="SM00838">
    <property type="entry name" value="EFG_C"/>
    <property type="match status" value="1"/>
</dbReference>
<dbReference type="GO" id="GO:0032790">
    <property type="term" value="P:ribosome disassembly"/>
    <property type="evidence" value="ECO:0007669"/>
    <property type="project" value="TreeGrafter"/>
</dbReference>
<dbReference type="Pfam" id="PF00679">
    <property type="entry name" value="EFG_C"/>
    <property type="match status" value="1"/>
</dbReference>
<dbReference type="FunFam" id="3.30.70.240:FF:000001">
    <property type="entry name" value="Elongation factor G"/>
    <property type="match status" value="1"/>
</dbReference>
<accession>A0A1V6LXV4</accession>
<dbReference type="InterPro" id="IPR035649">
    <property type="entry name" value="EFG_V"/>
</dbReference>
<reference evidence="5 6" key="1">
    <citation type="journal article" date="2016" name="Genome Announc.">
        <title>Draft Genome Sequence of the Anaerobic Ammonium-Oxidizing Bacterium 'Candidatus Brocadia sp. 40'.</title>
        <authorList>
            <person name="Ali M."/>
            <person name="Haroon M.F."/>
            <person name="Narita Y."/>
            <person name="Zhang L."/>
            <person name="Rangel Shaw D."/>
            <person name="Okabe S."/>
            <person name="Saikaly P.E."/>
        </authorList>
    </citation>
    <scope>NUCLEOTIDE SEQUENCE [LARGE SCALE GENOMIC DNA]</scope>
    <source>
        <strain evidence="5 6">40</strain>
    </source>
</reference>
<keyword evidence="1" id="KW-0547">Nucleotide-binding</keyword>
<proteinExistence type="predicted"/>